<protein>
    <submittedName>
        <fullName evidence="1">NAD-dependent epimerase</fullName>
    </submittedName>
</protein>
<evidence type="ECO:0000313" key="1">
    <source>
        <dbReference type="EMBL" id="RHA44391.1"/>
    </source>
</evidence>
<name>A0A413RR50_9CELL</name>
<proteinExistence type="predicted"/>
<gene>
    <name evidence="1" type="ORF">D1825_01470</name>
</gene>
<sequence length="46" mass="5258">VRVAYQQQAPFVVDSSASERALGLAPTPWDETIRTTTTWWREHLAD</sequence>
<organism evidence="1 2">
    <name type="scientific">Cellulomonas rhizosphaerae</name>
    <dbReference type="NCBI Taxonomy" id="2293719"/>
    <lineage>
        <taxon>Bacteria</taxon>
        <taxon>Bacillati</taxon>
        <taxon>Actinomycetota</taxon>
        <taxon>Actinomycetes</taxon>
        <taxon>Micrococcales</taxon>
        <taxon>Cellulomonadaceae</taxon>
        <taxon>Cellulomonas</taxon>
    </lineage>
</organism>
<dbReference type="Proteomes" id="UP000283374">
    <property type="component" value="Unassembled WGS sequence"/>
</dbReference>
<comment type="caution">
    <text evidence="1">The sequence shown here is derived from an EMBL/GenBank/DDBJ whole genome shotgun (WGS) entry which is preliminary data.</text>
</comment>
<dbReference type="EMBL" id="QWKP01000082">
    <property type="protein sequence ID" value="RHA44391.1"/>
    <property type="molecule type" value="Genomic_DNA"/>
</dbReference>
<reference evidence="1 2" key="1">
    <citation type="submission" date="2018-08" db="EMBL/GenBank/DDBJ databases">
        <title>Cellulomonas rhizosphaerae sp. nov., a novel actinomycete isolated from soil.</title>
        <authorList>
            <person name="Tian Y."/>
        </authorList>
    </citation>
    <scope>NUCLEOTIDE SEQUENCE [LARGE SCALE GENOMIC DNA]</scope>
    <source>
        <strain evidence="1 2">NEAU-TCZ24</strain>
    </source>
</reference>
<dbReference type="AlphaFoldDB" id="A0A413RR50"/>
<feature type="non-terminal residue" evidence="1">
    <location>
        <position position="1"/>
    </location>
</feature>
<evidence type="ECO:0000313" key="2">
    <source>
        <dbReference type="Proteomes" id="UP000283374"/>
    </source>
</evidence>
<keyword evidence="2" id="KW-1185">Reference proteome</keyword>
<accession>A0A413RR50</accession>